<gene>
    <name evidence="2" type="ORF">AYBTSS11_LOCUS20398</name>
</gene>
<reference evidence="2" key="1">
    <citation type="submission" date="2023-10" db="EMBL/GenBank/DDBJ databases">
        <authorList>
            <person name="Domelevo Entfellner J.-B."/>
        </authorList>
    </citation>
    <scope>NUCLEOTIDE SEQUENCE</scope>
</reference>
<name>A0AA86TFW2_9FABA</name>
<dbReference type="Proteomes" id="UP001189624">
    <property type="component" value="Chromosome 6"/>
</dbReference>
<dbReference type="Gramene" id="rna-AYBTSS11_LOCUS20398">
    <property type="protein sequence ID" value="CAJ1964589.1"/>
    <property type="gene ID" value="gene-AYBTSS11_LOCUS20398"/>
</dbReference>
<accession>A0AA86TFW2</accession>
<organism evidence="2 3">
    <name type="scientific">Sphenostylis stenocarpa</name>
    <dbReference type="NCBI Taxonomy" id="92480"/>
    <lineage>
        <taxon>Eukaryota</taxon>
        <taxon>Viridiplantae</taxon>
        <taxon>Streptophyta</taxon>
        <taxon>Embryophyta</taxon>
        <taxon>Tracheophyta</taxon>
        <taxon>Spermatophyta</taxon>
        <taxon>Magnoliopsida</taxon>
        <taxon>eudicotyledons</taxon>
        <taxon>Gunneridae</taxon>
        <taxon>Pentapetalae</taxon>
        <taxon>rosids</taxon>
        <taxon>fabids</taxon>
        <taxon>Fabales</taxon>
        <taxon>Fabaceae</taxon>
        <taxon>Papilionoideae</taxon>
        <taxon>50 kb inversion clade</taxon>
        <taxon>NPAAA clade</taxon>
        <taxon>indigoferoid/millettioid clade</taxon>
        <taxon>Phaseoleae</taxon>
        <taxon>Sphenostylis</taxon>
    </lineage>
</organism>
<evidence type="ECO:0000256" key="1">
    <source>
        <dbReference type="SAM" id="MobiDB-lite"/>
    </source>
</evidence>
<proteinExistence type="predicted"/>
<evidence type="ECO:0000313" key="3">
    <source>
        <dbReference type="Proteomes" id="UP001189624"/>
    </source>
</evidence>
<dbReference type="EMBL" id="OY731403">
    <property type="protein sequence ID" value="CAJ1964589.1"/>
    <property type="molecule type" value="Genomic_DNA"/>
</dbReference>
<feature type="region of interest" description="Disordered" evidence="1">
    <location>
        <begin position="97"/>
        <end position="128"/>
    </location>
</feature>
<keyword evidence="3" id="KW-1185">Reference proteome</keyword>
<protein>
    <submittedName>
        <fullName evidence="2">Uncharacterized protein</fullName>
    </submittedName>
</protein>
<dbReference type="AlphaFoldDB" id="A0AA86TFW2"/>
<sequence length="128" mass="13250">MALDLHAAMVTLRHGIRDLDRGKVEANRASCGARGKLGLIEAGCAANPRIARQPGRASEGDSVRLGVGDGLKRGGFGRRGGGWSAAVLVRGEVAGEAAMEDESGGAKRMKVPNGIKMENQERGVTSNA</sequence>
<evidence type="ECO:0000313" key="2">
    <source>
        <dbReference type="EMBL" id="CAJ1964589.1"/>
    </source>
</evidence>